<dbReference type="PROSITE" id="PS50250">
    <property type="entry name" value="PCI"/>
    <property type="match status" value="1"/>
</dbReference>
<keyword evidence="1" id="KW-0694">RNA-binding</keyword>
<dbReference type="Pfam" id="PF01399">
    <property type="entry name" value="PCI"/>
    <property type="match status" value="1"/>
</dbReference>
<reference evidence="5" key="1">
    <citation type="journal article" date="2014" name="Nat. Commun.">
        <title>The emerging biofuel crop Camelina sativa retains a highly undifferentiated hexaploid genome structure.</title>
        <authorList>
            <person name="Kagale S."/>
            <person name="Koh C."/>
            <person name="Nixon J."/>
            <person name="Bollina V."/>
            <person name="Clarke W.E."/>
            <person name="Tuteja R."/>
            <person name="Spillane C."/>
            <person name="Robinson S.J."/>
            <person name="Links M.G."/>
            <person name="Clarke C."/>
            <person name="Higgins E.E."/>
            <person name="Huebert T."/>
            <person name="Sharpe A.G."/>
            <person name="Parkin I.A."/>
        </authorList>
    </citation>
    <scope>NUCLEOTIDE SEQUENCE [LARGE SCALE GENOMIC DNA]</scope>
    <source>
        <strain evidence="5">cv. DH55</strain>
    </source>
</reference>
<evidence type="ECO:0000256" key="2">
    <source>
        <dbReference type="SAM" id="Coils"/>
    </source>
</evidence>
<organism evidence="5 6">
    <name type="scientific">Camelina sativa</name>
    <name type="common">False flax</name>
    <name type="synonym">Myagrum sativum</name>
    <dbReference type="NCBI Taxonomy" id="90675"/>
    <lineage>
        <taxon>Eukaryota</taxon>
        <taxon>Viridiplantae</taxon>
        <taxon>Streptophyta</taxon>
        <taxon>Embryophyta</taxon>
        <taxon>Tracheophyta</taxon>
        <taxon>Spermatophyta</taxon>
        <taxon>Magnoliopsida</taxon>
        <taxon>eudicotyledons</taxon>
        <taxon>Gunneridae</taxon>
        <taxon>Pentapetalae</taxon>
        <taxon>rosids</taxon>
        <taxon>malvids</taxon>
        <taxon>Brassicales</taxon>
        <taxon>Brassicaceae</taxon>
        <taxon>Camelineae</taxon>
        <taxon>Camelina</taxon>
    </lineage>
</organism>
<dbReference type="PANTHER" id="PTHR14005:SF2">
    <property type="entry name" value="EUKARYOTIC TRANSLATION INITIATION FACTOR 3 SUBUNIT A"/>
    <property type="match status" value="1"/>
</dbReference>
<dbReference type="InterPro" id="IPR054711">
    <property type="entry name" value="eIF3a_PCI_TPR-like"/>
</dbReference>
<dbReference type="PANTHER" id="PTHR14005">
    <property type="entry name" value="EUKARYOTIC TRANSLATION INITIATION FACTOR 3, THETA SUBUNIT"/>
    <property type="match status" value="1"/>
</dbReference>
<dbReference type="Pfam" id="PF22591">
    <property type="entry name" value="eIF3a_PCI_TPR-like"/>
    <property type="match status" value="1"/>
</dbReference>
<feature type="coiled-coil region" evidence="2">
    <location>
        <begin position="306"/>
        <end position="416"/>
    </location>
</feature>
<dbReference type="Gene3D" id="1.25.40.860">
    <property type="match status" value="2"/>
</dbReference>
<dbReference type="GeneID" id="104731142"/>
<feature type="domain" description="PCI" evidence="4">
    <location>
        <begin position="56"/>
        <end position="253"/>
    </location>
</feature>
<evidence type="ECO:0000313" key="6">
    <source>
        <dbReference type="RefSeq" id="XP_019088927.1"/>
    </source>
</evidence>
<name>A0ABM1QQ89_CAMSA</name>
<dbReference type="SMART" id="SM00088">
    <property type="entry name" value="PINT"/>
    <property type="match status" value="1"/>
</dbReference>
<evidence type="ECO:0000256" key="3">
    <source>
        <dbReference type="SAM" id="MobiDB-lite"/>
    </source>
</evidence>
<accession>A0ABM1QQ89</accession>
<proteinExistence type="predicted"/>
<evidence type="ECO:0000256" key="1">
    <source>
        <dbReference type="ARBA" id="ARBA00022884"/>
    </source>
</evidence>
<dbReference type="InterPro" id="IPR000717">
    <property type="entry name" value="PCI_dom"/>
</dbReference>
<evidence type="ECO:0000313" key="5">
    <source>
        <dbReference type="Proteomes" id="UP000694864"/>
    </source>
</evidence>
<gene>
    <name evidence="6" type="primary">LOC104731142</name>
</gene>
<dbReference type="Proteomes" id="UP000694864">
    <property type="component" value="Chromosome 12"/>
</dbReference>
<reference evidence="6" key="2">
    <citation type="submission" date="2025-08" db="UniProtKB">
        <authorList>
            <consortium name="RefSeq"/>
        </authorList>
    </citation>
    <scope>IDENTIFICATION</scope>
    <source>
        <tissue evidence="6">Leaf</tissue>
    </source>
</reference>
<dbReference type="RefSeq" id="XP_019088927.1">
    <property type="nucleotide sequence ID" value="XM_019233382.1"/>
</dbReference>
<sequence>MCMVKETPKSSLLVVYYSKLTEIFWSSSNHLYHASAWFKLFSLQKIFNKNLSQKDLQLIASSVVLAALSVPPYGLSHGASQLELETEKEHNLRMSNLIGFNLEPKFKGRDMLSRASLLSELVSRGVLSCATQEVKELYRLLEHESHPLDLGPKIKLLLDRISKLGGELSSAPSLPEVQLSQYVPSLEKIATLKLLQRVFKMYQAITIKNLAQLVPFFDFSAVEMIAADAVRHNFVDMKVDHIKGVVIFRNLSIDSDELKDPLADFAETMSKVRAMLFPAPSKSSQLGDIVPNLEETVEKEQKRLLARKSIIEKSKEEQERQQLEMEREEEERMLKLLKLTVEAEQQRLALDLQEKRRQRILREIEEIELEEAQEKVTKQSVIDKAMSEKRKKDQEMEKKLQRLAKTMDYLERAKREEAAPLIEAAYQQRLVEEREVELRKERQESDPMEKKRLARMLHNKDIFQERVISLRQDEFERLRKENEGIFQMIRARKQESDNKRKQIHHLKSEEERIKKRQEKEEARQREESEKRRKEEAEWRAKCDVIAKRERQREQEIIEERLRVKALLG</sequence>
<keyword evidence="5" id="KW-1185">Reference proteome</keyword>
<keyword evidence="2" id="KW-0175">Coiled coil</keyword>
<dbReference type="InterPro" id="IPR027512">
    <property type="entry name" value="EIF3A"/>
</dbReference>
<evidence type="ECO:0000259" key="4">
    <source>
        <dbReference type="PROSITE" id="PS50250"/>
    </source>
</evidence>
<feature type="region of interest" description="Disordered" evidence="3">
    <location>
        <begin position="493"/>
        <end position="539"/>
    </location>
</feature>
<protein>
    <submittedName>
        <fullName evidence="6">Eukaryotic translation initiation factor 3 subunit A-like</fullName>
    </submittedName>
</protein>